<dbReference type="CDD" id="cd06260">
    <property type="entry name" value="DUF820-like"/>
    <property type="match status" value="1"/>
</dbReference>
<feature type="domain" description="Putative restriction endonuclease" evidence="1">
    <location>
        <begin position="24"/>
        <end position="105"/>
    </location>
</feature>
<dbReference type="InterPro" id="IPR008538">
    <property type="entry name" value="Uma2"/>
</dbReference>
<dbReference type="KEGG" id="sgv:B1H19_25005"/>
<evidence type="ECO:0000259" key="1">
    <source>
        <dbReference type="Pfam" id="PF05685"/>
    </source>
</evidence>
<evidence type="ECO:0000313" key="2">
    <source>
        <dbReference type="EMBL" id="ARF56997.1"/>
    </source>
</evidence>
<sequence>MDVHELFPDWPRPPYEGFTAEARGGPDTDRYAASDVVLALETVSPDSEERDRRRKPRLYADAGIPYFWRVEADQEYRPVVYTYVLDPAGGAYVPTGVHRDRLALSVPYDIDIDLTGIDEL</sequence>
<dbReference type="AlphaFoldDB" id="A0A1V0TVQ0"/>
<dbReference type="Gene3D" id="3.90.1570.10">
    <property type="entry name" value="tt1808, chain A"/>
    <property type="match status" value="1"/>
</dbReference>
<gene>
    <name evidence="2" type="ORF">B1H19_25005</name>
</gene>
<keyword evidence="3" id="KW-1185">Reference proteome</keyword>
<dbReference type="RefSeq" id="WP_083107013.1">
    <property type="nucleotide sequence ID" value="NZ_CP020569.1"/>
</dbReference>
<name>A0A1V0TVQ0_9ACTN</name>
<reference evidence="2 3" key="1">
    <citation type="submission" date="2017-04" db="EMBL/GenBank/DDBJ databases">
        <title>Complete Genome Sequence of Streptomyces gilvosporeus F607, a Capable Producer of Natamycin.</title>
        <authorList>
            <person name="Zong G."/>
            <person name="Zhong C."/>
            <person name="Fu J."/>
            <person name="Qin R."/>
            <person name="Cao G."/>
        </authorList>
    </citation>
    <scope>NUCLEOTIDE SEQUENCE [LARGE SCALE GENOMIC DNA]</scope>
    <source>
        <strain evidence="2 3">F607</strain>
    </source>
</reference>
<dbReference type="OrthoDB" id="5524117at2"/>
<organism evidence="2 3">
    <name type="scientific">Streptomyces gilvosporeus</name>
    <dbReference type="NCBI Taxonomy" id="553510"/>
    <lineage>
        <taxon>Bacteria</taxon>
        <taxon>Bacillati</taxon>
        <taxon>Actinomycetota</taxon>
        <taxon>Actinomycetes</taxon>
        <taxon>Kitasatosporales</taxon>
        <taxon>Streptomycetaceae</taxon>
        <taxon>Streptomyces</taxon>
    </lineage>
</organism>
<evidence type="ECO:0000313" key="3">
    <source>
        <dbReference type="Proteomes" id="UP000192726"/>
    </source>
</evidence>
<dbReference type="Pfam" id="PF05685">
    <property type="entry name" value="Uma2"/>
    <property type="match status" value="1"/>
</dbReference>
<dbReference type="InterPro" id="IPR012296">
    <property type="entry name" value="Nuclease_put_TT1808"/>
</dbReference>
<dbReference type="InterPro" id="IPR011335">
    <property type="entry name" value="Restrct_endonuc-II-like"/>
</dbReference>
<dbReference type="Proteomes" id="UP000192726">
    <property type="component" value="Chromosome"/>
</dbReference>
<proteinExistence type="predicted"/>
<dbReference type="STRING" id="553510.B1H19_25005"/>
<dbReference type="SUPFAM" id="SSF52980">
    <property type="entry name" value="Restriction endonuclease-like"/>
    <property type="match status" value="1"/>
</dbReference>
<accession>A0A1V0TVQ0</accession>
<dbReference type="EMBL" id="CP020569">
    <property type="protein sequence ID" value="ARF56997.1"/>
    <property type="molecule type" value="Genomic_DNA"/>
</dbReference>
<protein>
    <recommendedName>
        <fullName evidence="1">Putative restriction endonuclease domain-containing protein</fullName>
    </recommendedName>
</protein>